<comment type="caution">
    <text evidence="2">The sequence shown here is derived from an EMBL/GenBank/DDBJ whole genome shotgun (WGS) entry which is preliminary data.</text>
</comment>
<evidence type="ECO:0000313" key="3">
    <source>
        <dbReference type="Proteomes" id="UP000471560"/>
    </source>
</evidence>
<reference evidence="2 3" key="1">
    <citation type="submission" date="2019-12" db="EMBL/GenBank/DDBJ databases">
        <title>Rhizobium genotypes associated with high levels of biological nitrogen fixation by grain legumes in a temperate-maritime cropping system.</title>
        <authorList>
            <person name="Maluk M."/>
            <person name="Francesc Ferrando Molina F."/>
            <person name="Lopez Del Egido L."/>
            <person name="Lafos M."/>
            <person name="Langarica-Fuentes A."/>
            <person name="Gebre Yohannes G."/>
            <person name="Young M.W."/>
            <person name="Martin P."/>
            <person name="Gantlett R."/>
            <person name="Kenicer G."/>
            <person name="Hawes C."/>
            <person name="Begg G.S."/>
            <person name="Quilliam R.S."/>
            <person name="Squire G.R."/>
            <person name="Poole P.S."/>
            <person name="Young P.W."/>
            <person name="Iannetta P.M."/>
            <person name="James E.K."/>
        </authorList>
    </citation>
    <scope>NUCLEOTIDE SEQUENCE [LARGE SCALE GENOMIC DNA]</scope>
    <source>
        <strain evidence="2 3">JHI1096</strain>
    </source>
</reference>
<feature type="compositionally biased region" description="Basic and acidic residues" evidence="1">
    <location>
        <begin position="63"/>
        <end position="86"/>
    </location>
</feature>
<name>A0A6P0BGD7_RHILE</name>
<organism evidence="2 3">
    <name type="scientific">Rhizobium leguminosarum</name>
    <dbReference type="NCBI Taxonomy" id="384"/>
    <lineage>
        <taxon>Bacteria</taxon>
        <taxon>Pseudomonadati</taxon>
        <taxon>Pseudomonadota</taxon>
        <taxon>Alphaproteobacteria</taxon>
        <taxon>Hyphomicrobiales</taxon>
        <taxon>Rhizobiaceae</taxon>
        <taxon>Rhizobium/Agrobacterium group</taxon>
        <taxon>Rhizobium</taxon>
    </lineage>
</organism>
<dbReference type="AlphaFoldDB" id="A0A6P0BGD7"/>
<sequence>MPIENEVANTTPVGGTKHSMSLEVLEKVYGKHRTHHQKGIDVAISKGQVGRDKYDIDGYDGWQYDKDAPTDTDRLTRIQTKRDDLSMSKSSIKTAKLPPERRSE</sequence>
<evidence type="ECO:0000256" key="1">
    <source>
        <dbReference type="SAM" id="MobiDB-lite"/>
    </source>
</evidence>
<evidence type="ECO:0000313" key="2">
    <source>
        <dbReference type="EMBL" id="NEI38969.1"/>
    </source>
</evidence>
<dbReference type="Proteomes" id="UP000471560">
    <property type="component" value="Unassembled WGS sequence"/>
</dbReference>
<proteinExistence type="predicted"/>
<protein>
    <submittedName>
        <fullName evidence="2">Uncharacterized protein</fullName>
    </submittedName>
</protein>
<dbReference type="EMBL" id="WUEZ01000076">
    <property type="protein sequence ID" value="NEI38969.1"/>
    <property type="molecule type" value="Genomic_DNA"/>
</dbReference>
<accession>A0A6P0BGD7</accession>
<dbReference type="RefSeq" id="WP_164579397.1">
    <property type="nucleotide sequence ID" value="NZ_WUEZ01000076.1"/>
</dbReference>
<feature type="region of interest" description="Disordered" evidence="1">
    <location>
        <begin position="60"/>
        <end position="104"/>
    </location>
</feature>
<gene>
    <name evidence="2" type="ORF">GR204_34420</name>
</gene>